<comment type="similarity">
    <text evidence="1">Belongs to the glycerophosphoryl diester phosphodiesterase family.</text>
</comment>
<organism evidence="8 9">
    <name type="scientific">Alternaria dauci</name>
    <dbReference type="NCBI Taxonomy" id="48095"/>
    <lineage>
        <taxon>Eukaryota</taxon>
        <taxon>Fungi</taxon>
        <taxon>Dikarya</taxon>
        <taxon>Ascomycota</taxon>
        <taxon>Pezizomycotina</taxon>
        <taxon>Dothideomycetes</taxon>
        <taxon>Pleosporomycetidae</taxon>
        <taxon>Pleosporales</taxon>
        <taxon>Pleosporineae</taxon>
        <taxon>Pleosporaceae</taxon>
        <taxon>Alternaria</taxon>
        <taxon>Alternaria sect. Porri</taxon>
    </lineage>
</organism>
<keyword evidence="5" id="KW-0378">Hydrolase</keyword>
<keyword evidence="9" id="KW-1185">Reference proteome</keyword>
<comment type="caution">
    <text evidence="8">The sequence shown here is derived from an EMBL/GenBank/DDBJ whole genome shotgun (WGS) entry which is preliminary data.</text>
</comment>
<protein>
    <recommendedName>
        <fullName evidence="2">glycerophosphodiester phosphodiesterase</fullName>
        <ecNumber evidence="2">3.1.4.46</ecNumber>
    </recommendedName>
</protein>
<dbReference type="SUPFAM" id="SSF51695">
    <property type="entry name" value="PLC-like phosphodiesterases"/>
    <property type="match status" value="1"/>
</dbReference>
<evidence type="ECO:0000256" key="1">
    <source>
        <dbReference type="ARBA" id="ARBA00007277"/>
    </source>
</evidence>
<dbReference type="Proteomes" id="UP001578633">
    <property type="component" value="Chromosome 1"/>
</dbReference>
<evidence type="ECO:0000313" key="9">
    <source>
        <dbReference type="Proteomes" id="UP001578633"/>
    </source>
</evidence>
<reference evidence="8 9" key="1">
    <citation type="submission" date="2024-09" db="EMBL/GenBank/DDBJ databases">
        <title>T2T genomes of carrot and Alternaria dauci and their utility for understanding host-pathogen interaction during carrot leaf blight disease.</title>
        <authorList>
            <person name="Liu W."/>
            <person name="Xu S."/>
            <person name="Ou C."/>
            <person name="Liu X."/>
            <person name="Zhuang F."/>
            <person name="Deng X.W."/>
        </authorList>
    </citation>
    <scope>NUCLEOTIDE SEQUENCE [LARGE SCALE GENOMIC DNA]</scope>
    <source>
        <strain evidence="8 9">A2016</strain>
    </source>
</reference>
<keyword evidence="3" id="KW-0732">Signal</keyword>
<dbReference type="EMBL" id="JBHGVX010000001">
    <property type="protein sequence ID" value="KAL1801162.1"/>
    <property type="molecule type" value="Genomic_DNA"/>
</dbReference>
<dbReference type="PROSITE" id="PS51704">
    <property type="entry name" value="GP_PDE"/>
    <property type="match status" value="1"/>
</dbReference>
<evidence type="ECO:0000256" key="4">
    <source>
        <dbReference type="ARBA" id="ARBA00022798"/>
    </source>
</evidence>
<sequence>MEVGGLRAAHMGLLSGCLIRLTELGIKRWSFVVRLGCCGVPGPSLSSSTPKLLHLNMSALLVLGLAATALGYPTVSKHHHTSLENATDYLVSLGPRPYYIINNMTDSPLKRKLQSCENTPVSISGFTIGHRGGGTLQFPEETIRSEDAGARMGAGILECDVAFTSDRGLVCRHDLCDLHRTTDILLRPELAAKCTTPFTPANATSDANALCCTSDITIDEFSTLCSKQDGINASATNAVDFQAGTPSWRTELYDTCGEVLTLDQYIDLVDSYPGYRNFTPELKTPPAAVPMPFQGNYTQQQYASDMITAFRKKGIDPSRVWPQSFTYDDIVYWLQNDHDFGRQAAYLQEYDTVADLTAGMANLSIARAAGVNIIAPALPMLLSIGGADNKTIVESEYSKAIKANGMDIIAWTFERSGPLANVKKDGEYYYTTIADVITHDGQLYEVLDILVREVGIKGLFTDWAATVTYFANCFGLDGPVGGSYS</sequence>
<keyword evidence="4" id="KW-0319">Glycerol metabolism</keyword>
<feature type="domain" description="GP-PDE" evidence="7">
    <location>
        <begin position="125"/>
        <end position="454"/>
    </location>
</feature>
<evidence type="ECO:0000313" key="8">
    <source>
        <dbReference type="EMBL" id="KAL1801162.1"/>
    </source>
</evidence>
<dbReference type="EC" id="3.1.4.46" evidence="2"/>
<dbReference type="Pfam" id="PF03009">
    <property type="entry name" value="GDPD"/>
    <property type="match status" value="1"/>
</dbReference>
<comment type="catalytic activity">
    <reaction evidence="6">
        <text>a sn-glycero-3-phosphodiester + H2O = an alcohol + sn-glycerol 3-phosphate + H(+)</text>
        <dbReference type="Rhea" id="RHEA:12969"/>
        <dbReference type="ChEBI" id="CHEBI:15377"/>
        <dbReference type="ChEBI" id="CHEBI:15378"/>
        <dbReference type="ChEBI" id="CHEBI:30879"/>
        <dbReference type="ChEBI" id="CHEBI:57597"/>
        <dbReference type="ChEBI" id="CHEBI:83408"/>
        <dbReference type="EC" id="3.1.4.46"/>
    </reaction>
</comment>
<name>A0ABR3UXZ7_9PLEO</name>
<dbReference type="PANTHER" id="PTHR43620:SF7">
    <property type="entry name" value="GLYCEROPHOSPHODIESTER PHOSPHODIESTERASE GDPD5-RELATED"/>
    <property type="match status" value="1"/>
</dbReference>
<dbReference type="Gene3D" id="3.20.20.190">
    <property type="entry name" value="Phosphatidylinositol (PI) phosphodiesterase"/>
    <property type="match status" value="1"/>
</dbReference>
<dbReference type="RefSeq" id="XP_069311746.1">
    <property type="nucleotide sequence ID" value="XM_069446803.1"/>
</dbReference>
<proteinExistence type="inferred from homology"/>
<dbReference type="GeneID" id="96081826"/>
<dbReference type="InterPro" id="IPR030395">
    <property type="entry name" value="GP_PDE_dom"/>
</dbReference>
<gene>
    <name evidence="8" type="ORF">ACET3X_001504</name>
</gene>
<accession>A0ABR3UXZ7</accession>
<dbReference type="PANTHER" id="PTHR43620">
    <property type="entry name" value="GLYCEROPHOSPHORYL DIESTER PHOSPHODIESTERASE"/>
    <property type="match status" value="1"/>
</dbReference>
<evidence type="ECO:0000256" key="3">
    <source>
        <dbReference type="ARBA" id="ARBA00022729"/>
    </source>
</evidence>
<evidence type="ECO:0000256" key="6">
    <source>
        <dbReference type="ARBA" id="ARBA00047512"/>
    </source>
</evidence>
<dbReference type="InterPro" id="IPR017946">
    <property type="entry name" value="PLC-like_Pdiesterase_TIM-brl"/>
</dbReference>
<evidence type="ECO:0000259" key="7">
    <source>
        <dbReference type="PROSITE" id="PS51704"/>
    </source>
</evidence>
<evidence type="ECO:0000256" key="5">
    <source>
        <dbReference type="ARBA" id="ARBA00022801"/>
    </source>
</evidence>
<evidence type="ECO:0000256" key="2">
    <source>
        <dbReference type="ARBA" id="ARBA00012247"/>
    </source>
</evidence>